<dbReference type="EMBL" id="JX157237">
    <property type="protein sequence ID" value="AGH13932.1"/>
    <property type="molecule type" value="Genomic_DNA"/>
</dbReference>
<evidence type="ECO:0000256" key="1">
    <source>
        <dbReference type="ARBA" id="ARBA00006131"/>
    </source>
</evidence>
<proteinExistence type="inferred from homology"/>
<dbReference type="InterPro" id="IPR004219">
    <property type="entry name" value="TTvirus_Unk"/>
</dbReference>
<evidence type="ECO:0000313" key="2">
    <source>
        <dbReference type="EMBL" id="AGH13932.1"/>
    </source>
</evidence>
<organism evidence="2">
    <name type="scientific">uncultured virus</name>
    <dbReference type="NCBI Taxonomy" id="340016"/>
    <lineage>
        <taxon>Viruses</taxon>
        <taxon>environmental samples</taxon>
    </lineage>
</organism>
<dbReference type="Pfam" id="PF02956">
    <property type="entry name" value="TT_ORF1"/>
    <property type="match status" value="1"/>
</dbReference>
<reference evidence="2" key="1">
    <citation type="submission" date="2012-06" db="EMBL/GenBank/DDBJ databases">
        <title>Metagenomic sequencing of DNA viruses in cystic fibrosis sputum.</title>
        <authorList>
            <person name="Knapik K."/>
            <person name="Thomson N.R."/>
            <person name="Quail M.A."/>
            <person name="Plant B."/>
            <person name="Prentice M.B."/>
        </authorList>
    </citation>
    <scope>NUCLEOTIDE SEQUENCE</scope>
</reference>
<accession>S4U064</accession>
<comment type="similarity">
    <text evidence="1">Belongs to the anelloviridae capsid protein family.</text>
</comment>
<name>S4U064_9VIRU</name>
<sequence>MDQFSTHPLLLLRAAAASFTSARLAPTAQNTLIEFYHLNTGFYTKNGWGRSRGQTVENQYKPYDKAPNQYWVTYLNHSTKKTKITIDNSHTVSFDGGYFQSALLRANTVYTSDTSETATAATPIIVARYNPALDSGKGNSIFFVSTLIDNYKKPADEVLYIDGLPIWMGLYGIFDYIEKMKKGKGFLDSYICCIQSPAIEPASQIGTTSFYIPIDKEFIEGKGPFGSYITKSTRSKWYPTVYSQVKILNTFVETGPLIPKYSEERNSSWELDYKYMFLFKWGGPQITDPAIADPATQGHYDVPDTITNTIQIRDPAKQKAASILHCWDYRRGIITEKALKRMSEHLEIDSTFEPDTGPAPFKKKKITGPALQNPQESEEEMQTCLLSLFEEDIYQETQDQATLQQLIQQQHHKQQQLKRNLLQLITDLKEKQNMLQLQAGII</sequence>
<protein>
    <submittedName>
        <fullName evidence="2">TTV ORF1-like protein</fullName>
    </submittedName>
</protein>